<dbReference type="HOGENOM" id="CLU_031313_0_0_1"/>
<reference evidence="4 5" key="1">
    <citation type="submission" date="2014-04" db="EMBL/GenBank/DDBJ databases">
        <authorList>
            <consortium name="DOE Joint Genome Institute"/>
            <person name="Kuo A."/>
            <person name="Kohler A."/>
            <person name="Nagy L.G."/>
            <person name="Floudas D."/>
            <person name="Copeland A."/>
            <person name="Barry K.W."/>
            <person name="Cichocki N."/>
            <person name="Veneault-Fourrey C."/>
            <person name="LaButti K."/>
            <person name="Lindquist E.A."/>
            <person name="Lipzen A."/>
            <person name="Lundell T."/>
            <person name="Morin E."/>
            <person name="Murat C."/>
            <person name="Sun H."/>
            <person name="Tunlid A."/>
            <person name="Henrissat B."/>
            <person name="Grigoriev I.V."/>
            <person name="Hibbett D.S."/>
            <person name="Martin F."/>
            <person name="Nordberg H.P."/>
            <person name="Cantor M.N."/>
            <person name="Hua S.X."/>
        </authorList>
    </citation>
    <scope>NUCLEOTIDE SEQUENCE [LARGE SCALE GENOMIC DNA]</scope>
    <source>
        <strain evidence="4 5">LaAM-08-1</strain>
    </source>
</reference>
<dbReference type="Pfam" id="PF01556">
    <property type="entry name" value="DnaJ_C"/>
    <property type="match status" value="1"/>
</dbReference>
<reference evidence="5" key="2">
    <citation type="submission" date="2015-01" db="EMBL/GenBank/DDBJ databases">
        <title>Evolutionary Origins and Diversification of the Mycorrhizal Mutualists.</title>
        <authorList>
            <consortium name="DOE Joint Genome Institute"/>
            <consortium name="Mycorrhizal Genomics Consortium"/>
            <person name="Kohler A."/>
            <person name="Kuo A."/>
            <person name="Nagy L.G."/>
            <person name="Floudas D."/>
            <person name="Copeland A."/>
            <person name="Barry K.W."/>
            <person name="Cichocki N."/>
            <person name="Veneault-Fourrey C."/>
            <person name="LaButti K."/>
            <person name="Lindquist E.A."/>
            <person name="Lipzen A."/>
            <person name="Lundell T."/>
            <person name="Morin E."/>
            <person name="Murat C."/>
            <person name="Riley R."/>
            <person name="Ohm R."/>
            <person name="Sun H."/>
            <person name="Tunlid A."/>
            <person name="Henrissat B."/>
            <person name="Grigoriev I.V."/>
            <person name="Hibbett D.S."/>
            <person name="Martin F."/>
        </authorList>
    </citation>
    <scope>NUCLEOTIDE SEQUENCE [LARGE SCALE GENOMIC DNA]</scope>
    <source>
        <strain evidence="5">LaAM-08-1</strain>
    </source>
</reference>
<proteinExistence type="predicted"/>
<dbReference type="SUPFAM" id="SSF46565">
    <property type="entry name" value="Chaperone J-domain"/>
    <property type="match status" value="1"/>
</dbReference>
<dbReference type="GO" id="GO:0051087">
    <property type="term" value="F:protein-folding chaperone binding"/>
    <property type="evidence" value="ECO:0007669"/>
    <property type="project" value="TreeGrafter"/>
</dbReference>
<dbReference type="EMBL" id="KN838872">
    <property type="protein sequence ID" value="KIJ92979.1"/>
    <property type="molecule type" value="Genomic_DNA"/>
</dbReference>
<dbReference type="CDD" id="cd06257">
    <property type="entry name" value="DnaJ"/>
    <property type="match status" value="1"/>
</dbReference>
<feature type="compositionally biased region" description="Polar residues" evidence="2">
    <location>
        <begin position="71"/>
        <end position="80"/>
    </location>
</feature>
<dbReference type="SMART" id="SM00271">
    <property type="entry name" value="DnaJ"/>
    <property type="match status" value="1"/>
</dbReference>
<sequence>MEPHTVLGVSANASAKDINDAFRALAMKWHPDRNPGNVEEATEMMKEINIAKKTMLRRAERAKTKACAEESLSSPAHQNPSTSSECSTSSSHHASSLYTPDSSASSSSERNSRKPPPPMRKQSRDSDHRPQSSFSTFLPKPFRRPASSTSNAPPSPDLNVTNEYDDCFLMGRISKEWVHPIKLSLEDLFHGKRFNVRLERYQLSGTRRPVVFAINVPPGCEAGTRMVFKKAGHESKDGQKQDIVFVIEEAEHKEFTRTGNDLSINVEVPWDDRLTQGKQWMGLEGLGGESLGFTIDHCYNNAMKGTAVVPAAGMPVSSNPSGRRGDLVVHWEISKTGSQWLRKVFRTKS</sequence>
<accession>A0A0C9WII0</accession>
<dbReference type="InterPro" id="IPR051339">
    <property type="entry name" value="DnaJ_subfamily_B"/>
</dbReference>
<dbReference type="PANTHER" id="PTHR24078">
    <property type="entry name" value="DNAJ HOMOLOG SUBFAMILY C MEMBER"/>
    <property type="match status" value="1"/>
</dbReference>
<feature type="domain" description="J" evidence="3">
    <location>
        <begin position="2"/>
        <end position="61"/>
    </location>
</feature>
<evidence type="ECO:0000259" key="3">
    <source>
        <dbReference type="PROSITE" id="PS50076"/>
    </source>
</evidence>
<dbReference type="SUPFAM" id="SSF49493">
    <property type="entry name" value="HSP40/DnaJ peptide-binding domain"/>
    <property type="match status" value="1"/>
</dbReference>
<dbReference type="PRINTS" id="PR00625">
    <property type="entry name" value="JDOMAIN"/>
</dbReference>
<evidence type="ECO:0000256" key="2">
    <source>
        <dbReference type="SAM" id="MobiDB-lite"/>
    </source>
</evidence>
<feature type="compositionally biased region" description="Basic and acidic residues" evidence="2">
    <location>
        <begin position="57"/>
        <end position="68"/>
    </location>
</feature>
<dbReference type="CDD" id="cd10747">
    <property type="entry name" value="DnaJ_C"/>
    <property type="match status" value="1"/>
</dbReference>
<dbReference type="Proteomes" id="UP000054477">
    <property type="component" value="Unassembled WGS sequence"/>
</dbReference>
<dbReference type="InterPro" id="IPR036869">
    <property type="entry name" value="J_dom_sf"/>
</dbReference>
<evidence type="ECO:0000313" key="5">
    <source>
        <dbReference type="Proteomes" id="UP000054477"/>
    </source>
</evidence>
<dbReference type="GO" id="GO:0006457">
    <property type="term" value="P:protein folding"/>
    <property type="evidence" value="ECO:0007669"/>
    <property type="project" value="InterPro"/>
</dbReference>
<gene>
    <name evidence="4" type="ORF">K443DRAFT_684873</name>
</gene>
<dbReference type="STRING" id="1095629.A0A0C9WII0"/>
<dbReference type="InterPro" id="IPR001623">
    <property type="entry name" value="DnaJ_domain"/>
</dbReference>
<dbReference type="Pfam" id="PF00226">
    <property type="entry name" value="DnaJ"/>
    <property type="match status" value="1"/>
</dbReference>
<dbReference type="Gene3D" id="1.10.287.110">
    <property type="entry name" value="DnaJ domain"/>
    <property type="match status" value="1"/>
</dbReference>
<dbReference type="InterPro" id="IPR008971">
    <property type="entry name" value="HSP40/DnaJ_pept-bd"/>
</dbReference>
<dbReference type="GO" id="GO:0005829">
    <property type="term" value="C:cytosol"/>
    <property type="evidence" value="ECO:0007669"/>
    <property type="project" value="TreeGrafter"/>
</dbReference>
<dbReference type="Gene3D" id="2.60.260.20">
    <property type="entry name" value="Urease metallochaperone UreE, N-terminal domain"/>
    <property type="match status" value="2"/>
</dbReference>
<dbReference type="InterPro" id="IPR002939">
    <property type="entry name" value="DnaJ_C"/>
</dbReference>
<evidence type="ECO:0000256" key="1">
    <source>
        <dbReference type="ARBA" id="ARBA00023186"/>
    </source>
</evidence>
<protein>
    <recommendedName>
        <fullName evidence="3">J domain-containing protein</fullName>
    </recommendedName>
</protein>
<name>A0A0C9WII0_9AGAR</name>
<keyword evidence="5" id="KW-1185">Reference proteome</keyword>
<evidence type="ECO:0000313" key="4">
    <source>
        <dbReference type="EMBL" id="KIJ92979.1"/>
    </source>
</evidence>
<keyword evidence="1" id="KW-0143">Chaperone</keyword>
<feature type="region of interest" description="Disordered" evidence="2">
    <location>
        <begin position="56"/>
        <end position="160"/>
    </location>
</feature>
<feature type="compositionally biased region" description="Low complexity" evidence="2">
    <location>
        <begin position="81"/>
        <end position="109"/>
    </location>
</feature>
<dbReference type="OrthoDB" id="2974888at2759"/>
<dbReference type="GO" id="GO:0051082">
    <property type="term" value="F:unfolded protein binding"/>
    <property type="evidence" value="ECO:0007669"/>
    <property type="project" value="InterPro"/>
</dbReference>
<organism evidence="4 5">
    <name type="scientific">Laccaria amethystina LaAM-08-1</name>
    <dbReference type="NCBI Taxonomy" id="1095629"/>
    <lineage>
        <taxon>Eukaryota</taxon>
        <taxon>Fungi</taxon>
        <taxon>Dikarya</taxon>
        <taxon>Basidiomycota</taxon>
        <taxon>Agaricomycotina</taxon>
        <taxon>Agaricomycetes</taxon>
        <taxon>Agaricomycetidae</taxon>
        <taxon>Agaricales</taxon>
        <taxon>Agaricineae</taxon>
        <taxon>Hydnangiaceae</taxon>
        <taxon>Laccaria</taxon>
    </lineage>
</organism>
<dbReference type="PROSITE" id="PS50076">
    <property type="entry name" value="DNAJ_2"/>
    <property type="match status" value="1"/>
</dbReference>
<dbReference type="PANTHER" id="PTHR24078:SF553">
    <property type="entry name" value="DNAJ HOMOLOG SUBFAMILY B MEMBER 5"/>
    <property type="match status" value="1"/>
</dbReference>
<dbReference type="AlphaFoldDB" id="A0A0C9WII0"/>